<dbReference type="Proteomes" id="UP001600165">
    <property type="component" value="Unassembled WGS sequence"/>
</dbReference>
<dbReference type="RefSeq" id="WP_377968193.1">
    <property type="nucleotide sequence ID" value="NZ_JBHZOL010000115.1"/>
</dbReference>
<evidence type="ECO:0000313" key="1">
    <source>
        <dbReference type="EMBL" id="MFE4108564.1"/>
    </source>
</evidence>
<organism evidence="1 2">
    <name type="scientific">Almyronema epifaneia S1</name>
    <dbReference type="NCBI Taxonomy" id="2991925"/>
    <lineage>
        <taxon>Bacteria</taxon>
        <taxon>Bacillati</taxon>
        <taxon>Cyanobacteriota</taxon>
        <taxon>Cyanophyceae</taxon>
        <taxon>Nodosilineales</taxon>
        <taxon>Nodosilineaceae</taxon>
        <taxon>Almyronema</taxon>
        <taxon>Almyronema epifaneia</taxon>
    </lineage>
</organism>
<accession>A0ABW6IMN9</accession>
<sequence length="134" mass="15589">MPWERRGTIAATDKWQQLGRLTSNDTAILKISFSGVQPDDQFLRGFFRQRFEFGVYDAKWYNLYPKSGESDVYSVPVPEIYKVWAPGQRYLEVRKWRGATLSLAATWQVHIDEWVEAPSAPILFSGLQLLFNRN</sequence>
<dbReference type="EMBL" id="JBHZOL010000115">
    <property type="protein sequence ID" value="MFE4108564.1"/>
    <property type="molecule type" value="Genomic_DNA"/>
</dbReference>
<keyword evidence="2" id="KW-1185">Reference proteome</keyword>
<comment type="caution">
    <text evidence="1">The sequence shown here is derived from an EMBL/GenBank/DDBJ whole genome shotgun (WGS) entry which is preliminary data.</text>
</comment>
<name>A0ABW6IMN9_9CYAN</name>
<gene>
    <name evidence="1" type="ORF">ACFVKH_19985</name>
</gene>
<protein>
    <submittedName>
        <fullName evidence="1">Uncharacterized protein</fullName>
    </submittedName>
</protein>
<evidence type="ECO:0000313" key="2">
    <source>
        <dbReference type="Proteomes" id="UP001600165"/>
    </source>
</evidence>
<reference evidence="1 2" key="1">
    <citation type="submission" date="2024-10" db="EMBL/GenBank/DDBJ databases">
        <authorList>
            <person name="Ratan Roy A."/>
            <person name="Morales Sandoval P.H."/>
            <person name="De Los Santos Villalobos S."/>
            <person name="Chakraborty S."/>
            <person name="Mukherjee J."/>
        </authorList>
    </citation>
    <scope>NUCLEOTIDE SEQUENCE [LARGE SCALE GENOMIC DNA]</scope>
    <source>
        <strain evidence="1 2">S1</strain>
    </source>
</reference>
<proteinExistence type="predicted"/>